<sequence>MNLLFVLLVRENQILCHVSAEPSLAMKSPSKISSSLSIKTQSSVIFIGSHPTVHVPQFDLHTFFLFQQIIAPSIKWFTVEQRWHCVDQLEATIPHSHPYALYFWIMGNCFSNKAVGQSSIAGTAFSQSTTSNVAIDCFLLSRGYQGLYSQIECPHPLLSVAVSNWVVLSSRPSNSFHLPISSPILMAAFILCIQLARPRYILLRSVAG</sequence>
<accession>A0A5D3CQ33</accession>
<name>A0A5D3CQ33_CUCMM</name>
<dbReference type="Proteomes" id="UP000321947">
    <property type="component" value="Unassembled WGS sequence"/>
</dbReference>
<reference evidence="1 2" key="1">
    <citation type="submission" date="2019-08" db="EMBL/GenBank/DDBJ databases">
        <title>Draft genome sequences of two oriental melons (Cucumis melo L. var makuwa).</title>
        <authorList>
            <person name="Kwon S.-Y."/>
        </authorList>
    </citation>
    <scope>NUCLEOTIDE SEQUENCE [LARGE SCALE GENOMIC DNA]</scope>
    <source>
        <strain evidence="2">cv. Chang Bougi</strain>
        <tissue evidence="1">Leaf</tissue>
    </source>
</reference>
<proteinExistence type="predicted"/>
<evidence type="ECO:0000313" key="1">
    <source>
        <dbReference type="EMBL" id="TYK13550.1"/>
    </source>
</evidence>
<protein>
    <submittedName>
        <fullName evidence="1">Protein BONZAI 1-like isoform X1</fullName>
    </submittedName>
</protein>
<dbReference type="AlphaFoldDB" id="A0A5D3CQ33"/>
<gene>
    <name evidence="1" type="ORF">E5676_scaffold299G00260</name>
</gene>
<dbReference type="EMBL" id="SSTD01009863">
    <property type="protein sequence ID" value="TYK13550.1"/>
    <property type="molecule type" value="Genomic_DNA"/>
</dbReference>
<organism evidence="1 2">
    <name type="scientific">Cucumis melo var. makuwa</name>
    <name type="common">Oriental melon</name>
    <dbReference type="NCBI Taxonomy" id="1194695"/>
    <lineage>
        <taxon>Eukaryota</taxon>
        <taxon>Viridiplantae</taxon>
        <taxon>Streptophyta</taxon>
        <taxon>Embryophyta</taxon>
        <taxon>Tracheophyta</taxon>
        <taxon>Spermatophyta</taxon>
        <taxon>Magnoliopsida</taxon>
        <taxon>eudicotyledons</taxon>
        <taxon>Gunneridae</taxon>
        <taxon>Pentapetalae</taxon>
        <taxon>rosids</taxon>
        <taxon>fabids</taxon>
        <taxon>Cucurbitales</taxon>
        <taxon>Cucurbitaceae</taxon>
        <taxon>Benincaseae</taxon>
        <taxon>Cucumis</taxon>
    </lineage>
</organism>
<evidence type="ECO:0000313" key="2">
    <source>
        <dbReference type="Proteomes" id="UP000321947"/>
    </source>
</evidence>
<comment type="caution">
    <text evidence="1">The sequence shown here is derived from an EMBL/GenBank/DDBJ whole genome shotgun (WGS) entry which is preliminary data.</text>
</comment>